<evidence type="ECO:0000256" key="6">
    <source>
        <dbReference type="ARBA" id="ARBA00023002"/>
    </source>
</evidence>
<evidence type="ECO:0000256" key="1">
    <source>
        <dbReference type="ARBA" id="ARBA00001970"/>
    </source>
</evidence>
<sequence>MYKPHIQQIISIWLIVSALLVLLMIVLGGITRLTNSGLSIVEWNPVFGVIPPISFEDWNNEFNKYKSSPEFNLVNNQMTISEFKFIFFIEYIHRLIGRVTGIIIIIPFLTFYYLQYLTKQQCYRLLFIIYLVVVQGFMGWYMVKSGLKDNPYVSHYRLAGHFLLAVIIYHQLIIEILNIIQPFKSSISTSAINKIISVNESNLKAKLAFFNKIIILLLYVQVMFGALVAGLDAGLIYNEFPNMGNGLIPIELLNQPMDFTVFDNSVVIQFIHRWFGILIGSLIICYATLLVILNRQIPSIIGVIAIFLILVQITTGIITLVYHVPTLIALIHQVCAILLLTIFFLIQNISANSTV</sequence>
<comment type="caution">
    <text evidence="13">The sequence shown here is derived from an EMBL/GenBank/DDBJ whole genome shotgun (WGS) entry which is preliminary data.</text>
</comment>
<comment type="pathway">
    <text evidence="10 12">Porphyrin-containing compound metabolism; heme A biosynthesis; heme A from heme O: step 1/1.</text>
</comment>
<comment type="cofactor">
    <cofactor evidence="1 12">
        <name>heme b</name>
        <dbReference type="ChEBI" id="CHEBI:60344"/>
    </cofactor>
</comment>
<dbReference type="AlphaFoldDB" id="A0A0F3MNE0"/>
<dbReference type="HAMAP" id="MF_01665">
    <property type="entry name" value="HemeA_synth_type2"/>
    <property type="match status" value="1"/>
</dbReference>
<keyword evidence="12" id="KW-1003">Cell membrane</keyword>
<gene>
    <name evidence="12" type="primary">ctaA</name>
    <name evidence="13" type="ORF">OCHUTO_0149</name>
</gene>
<organism evidence="13 14">
    <name type="scientific">Orientia chuto str. Dubai</name>
    <dbReference type="NCBI Taxonomy" id="1359168"/>
    <lineage>
        <taxon>Bacteria</taxon>
        <taxon>Pseudomonadati</taxon>
        <taxon>Pseudomonadota</taxon>
        <taxon>Alphaproteobacteria</taxon>
        <taxon>Rickettsiales</taxon>
        <taxon>Rickettsiaceae</taxon>
        <taxon>Rickettsieae</taxon>
        <taxon>Orientia</taxon>
    </lineage>
</organism>
<comment type="subcellular location">
    <subcellularLocation>
        <location evidence="12">Cell membrane</location>
        <topology evidence="12">Multi-pass membrane protein</topology>
    </subcellularLocation>
    <subcellularLocation>
        <location evidence="2">Membrane</location>
        <topology evidence="2">Multi-pass membrane protein</topology>
    </subcellularLocation>
</comment>
<feature type="transmembrane region" description="Helical" evidence="12">
    <location>
        <begin position="125"/>
        <end position="143"/>
    </location>
</feature>
<dbReference type="PANTHER" id="PTHR23289">
    <property type="entry name" value="CYTOCHROME C OXIDASE ASSEMBLY PROTEIN COX15"/>
    <property type="match status" value="1"/>
</dbReference>
<evidence type="ECO:0000256" key="4">
    <source>
        <dbReference type="ARBA" id="ARBA00022723"/>
    </source>
</evidence>
<evidence type="ECO:0000256" key="12">
    <source>
        <dbReference type="HAMAP-Rule" id="MF_01665"/>
    </source>
</evidence>
<dbReference type="InterPro" id="IPR023754">
    <property type="entry name" value="HemeA_Synthase_type2"/>
</dbReference>
<comment type="function">
    <text evidence="12">Catalyzes the conversion of heme O to heme A by two successive hydroxylations of the methyl group at C8. The first hydroxylation forms heme I, the second hydroxylation results in an unstable dihydroxymethyl group, which spontaneously dehydrates, resulting in the formyl group of heme A.</text>
</comment>
<dbReference type="PATRIC" id="fig|1359168.3.peg.523"/>
<keyword evidence="3 12" id="KW-0812">Transmembrane</keyword>
<evidence type="ECO:0000256" key="7">
    <source>
        <dbReference type="ARBA" id="ARBA00023004"/>
    </source>
</evidence>
<dbReference type="EMBL" id="LANP01000002">
    <property type="protein sequence ID" value="KJV57255.1"/>
    <property type="molecule type" value="Genomic_DNA"/>
</dbReference>
<evidence type="ECO:0000256" key="3">
    <source>
        <dbReference type="ARBA" id="ARBA00022692"/>
    </source>
</evidence>
<feature type="transmembrane region" description="Helical" evidence="12">
    <location>
        <begin position="12"/>
        <end position="30"/>
    </location>
</feature>
<dbReference type="RefSeq" id="WP_045796947.1">
    <property type="nucleotide sequence ID" value="NZ_LANP01000002.1"/>
</dbReference>
<evidence type="ECO:0000256" key="9">
    <source>
        <dbReference type="ARBA" id="ARBA00023136"/>
    </source>
</evidence>
<evidence type="ECO:0000313" key="13">
    <source>
        <dbReference type="EMBL" id="KJV57255.1"/>
    </source>
</evidence>
<evidence type="ECO:0000313" key="14">
    <source>
        <dbReference type="Proteomes" id="UP000033616"/>
    </source>
</evidence>
<dbReference type="STRING" id="1359168.OCHUTO_0149"/>
<evidence type="ECO:0000256" key="2">
    <source>
        <dbReference type="ARBA" id="ARBA00004141"/>
    </source>
</evidence>
<comment type="similarity">
    <text evidence="12">Belongs to the COX15/CtaA family. Type 2 subfamily.</text>
</comment>
<dbReference type="InterPro" id="IPR003780">
    <property type="entry name" value="COX15/CtaA_fam"/>
</dbReference>
<keyword evidence="6 12" id="KW-0560">Oxidoreductase</keyword>
<keyword evidence="4 12" id="KW-0479">Metal-binding</keyword>
<dbReference type="GO" id="GO:0016653">
    <property type="term" value="F:oxidoreductase activity, acting on NAD(P)H, heme protein as acceptor"/>
    <property type="evidence" value="ECO:0007669"/>
    <property type="project" value="TreeGrafter"/>
</dbReference>
<dbReference type="EC" id="1.17.99.9" evidence="12"/>
<keyword evidence="14" id="KW-1185">Reference proteome</keyword>
<dbReference type="UniPathway" id="UPA00269">
    <property type="reaction ID" value="UER00713"/>
</dbReference>
<feature type="transmembrane region" description="Helical" evidence="12">
    <location>
        <begin position="300"/>
        <end position="321"/>
    </location>
</feature>
<feature type="transmembrane region" description="Helical" evidence="12">
    <location>
        <begin position="274"/>
        <end position="293"/>
    </location>
</feature>
<evidence type="ECO:0000256" key="5">
    <source>
        <dbReference type="ARBA" id="ARBA00022989"/>
    </source>
</evidence>
<dbReference type="GO" id="GO:0006784">
    <property type="term" value="P:heme A biosynthetic process"/>
    <property type="evidence" value="ECO:0007669"/>
    <property type="project" value="UniProtKB-UniRule"/>
</dbReference>
<comment type="subunit">
    <text evidence="12">Interacts with CtaB.</text>
</comment>
<feature type="binding site" description="axial binding residue" evidence="12">
    <location>
        <position position="332"/>
    </location>
    <ligand>
        <name>heme</name>
        <dbReference type="ChEBI" id="CHEBI:30413"/>
    </ligand>
    <ligandPart>
        <name>Fe</name>
        <dbReference type="ChEBI" id="CHEBI:18248"/>
    </ligandPart>
</feature>
<keyword evidence="9 12" id="KW-0472">Membrane</keyword>
<protein>
    <recommendedName>
        <fullName evidence="12">Heme A synthase</fullName>
        <shortName evidence="12">HAS</shortName>
        <ecNumber evidence="12">1.17.99.9</ecNumber>
    </recommendedName>
    <alternativeName>
        <fullName evidence="12">Cytochrome aa3-controlling protein</fullName>
    </alternativeName>
</protein>
<dbReference type="OrthoDB" id="9793156at2"/>
<dbReference type="Pfam" id="PF02628">
    <property type="entry name" value="COX15-CtaA"/>
    <property type="match status" value="1"/>
</dbReference>
<feature type="transmembrane region" description="Helical" evidence="12">
    <location>
        <begin position="327"/>
        <end position="346"/>
    </location>
</feature>
<name>A0A0F3MNE0_9RICK</name>
<keyword evidence="8 12" id="KW-0350">Heme biosynthesis</keyword>
<feature type="transmembrane region" description="Helical" evidence="12">
    <location>
        <begin position="158"/>
        <end position="180"/>
    </location>
</feature>
<dbReference type="Proteomes" id="UP000033616">
    <property type="component" value="Unassembled WGS sequence"/>
</dbReference>
<dbReference type="GO" id="GO:0046872">
    <property type="term" value="F:metal ion binding"/>
    <property type="evidence" value="ECO:0007669"/>
    <property type="project" value="UniProtKB-KW"/>
</dbReference>
<evidence type="ECO:0000256" key="8">
    <source>
        <dbReference type="ARBA" id="ARBA00023133"/>
    </source>
</evidence>
<feature type="transmembrane region" description="Helical" evidence="12">
    <location>
        <begin position="213"/>
        <end position="237"/>
    </location>
</feature>
<reference evidence="13 14" key="1">
    <citation type="submission" date="2015-02" db="EMBL/GenBank/DDBJ databases">
        <title>Genome Sequencing of Rickettsiales.</title>
        <authorList>
            <person name="Daugherty S.C."/>
            <person name="Su Q."/>
            <person name="Abolude K."/>
            <person name="Beier-Sexton M."/>
            <person name="Carlyon J.A."/>
            <person name="Carter R."/>
            <person name="Day N.P."/>
            <person name="Dumler S.J."/>
            <person name="Dyachenko V."/>
            <person name="Godinez A."/>
            <person name="Kurtti T.J."/>
            <person name="Lichay M."/>
            <person name="Mullins K.E."/>
            <person name="Ott S."/>
            <person name="Pappas-Brown V."/>
            <person name="Paris D.H."/>
            <person name="Patel P."/>
            <person name="Richards A.L."/>
            <person name="Sadzewicz L."/>
            <person name="Sears K."/>
            <person name="Seidman D."/>
            <person name="Sengamalay N."/>
            <person name="Stenos J."/>
            <person name="Tallon L.J."/>
            <person name="Vincent G."/>
            <person name="Fraser C.M."/>
            <person name="Munderloh U."/>
            <person name="Dunning-Hotopp J.C."/>
        </authorList>
    </citation>
    <scope>NUCLEOTIDE SEQUENCE [LARGE SCALE GENOMIC DNA]</scope>
    <source>
        <strain evidence="13 14">Fuller</strain>
    </source>
</reference>
<comment type="catalytic activity">
    <reaction evidence="11">
        <text>Fe(II)-heme o + 2 A + H2O = Fe(II)-heme a + 2 AH2</text>
        <dbReference type="Rhea" id="RHEA:63388"/>
        <dbReference type="ChEBI" id="CHEBI:13193"/>
        <dbReference type="ChEBI" id="CHEBI:15377"/>
        <dbReference type="ChEBI" id="CHEBI:17499"/>
        <dbReference type="ChEBI" id="CHEBI:60530"/>
        <dbReference type="ChEBI" id="CHEBI:61715"/>
        <dbReference type="EC" id="1.17.99.9"/>
    </reaction>
    <physiologicalReaction direction="left-to-right" evidence="11">
        <dbReference type="Rhea" id="RHEA:63389"/>
    </physiologicalReaction>
</comment>
<dbReference type="PANTHER" id="PTHR23289:SF2">
    <property type="entry name" value="CYTOCHROME C OXIDASE ASSEMBLY PROTEIN COX15 HOMOLOG"/>
    <property type="match status" value="1"/>
</dbReference>
<dbReference type="GO" id="GO:0120547">
    <property type="term" value="F:heme A synthase activity"/>
    <property type="evidence" value="ECO:0007669"/>
    <property type="project" value="UniProtKB-EC"/>
</dbReference>
<proteinExistence type="inferred from homology"/>
<evidence type="ECO:0000256" key="10">
    <source>
        <dbReference type="ARBA" id="ARBA00044501"/>
    </source>
</evidence>
<keyword evidence="5 12" id="KW-1133">Transmembrane helix</keyword>
<keyword evidence="7 12" id="KW-0408">Iron</keyword>
<feature type="transmembrane region" description="Helical" evidence="12">
    <location>
        <begin position="95"/>
        <end position="113"/>
    </location>
</feature>
<dbReference type="GO" id="GO:0005886">
    <property type="term" value="C:plasma membrane"/>
    <property type="evidence" value="ECO:0007669"/>
    <property type="project" value="UniProtKB-SubCell"/>
</dbReference>
<accession>A0A0F3MNE0</accession>
<evidence type="ECO:0000256" key="11">
    <source>
        <dbReference type="ARBA" id="ARBA00048044"/>
    </source>
</evidence>
<feature type="binding site" description="axial binding residue" evidence="12">
    <location>
        <position position="272"/>
    </location>
    <ligand>
        <name>heme</name>
        <dbReference type="ChEBI" id="CHEBI:30413"/>
    </ligand>
    <ligandPart>
        <name>Fe</name>
        <dbReference type="ChEBI" id="CHEBI:18248"/>
    </ligandPart>
</feature>